<feature type="domain" description="O-methyltransferase C-terminal" evidence="4">
    <location>
        <begin position="130"/>
        <end position="325"/>
    </location>
</feature>
<dbReference type="GO" id="GO:0008171">
    <property type="term" value="F:O-methyltransferase activity"/>
    <property type="evidence" value="ECO:0007669"/>
    <property type="project" value="InterPro"/>
</dbReference>
<evidence type="ECO:0000313" key="6">
    <source>
        <dbReference type="Proteomes" id="UP000184501"/>
    </source>
</evidence>
<dbReference type="GO" id="GO:0032259">
    <property type="term" value="P:methylation"/>
    <property type="evidence" value="ECO:0007669"/>
    <property type="project" value="UniProtKB-KW"/>
</dbReference>
<gene>
    <name evidence="5" type="ORF">SAMN05444320_11295</name>
</gene>
<dbReference type="SUPFAM" id="SSF53335">
    <property type="entry name" value="S-adenosyl-L-methionine-dependent methyltransferases"/>
    <property type="match status" value="1"/>
</dbReference>
<dbReference type="PROSITE" id="PS51683">
    <property type="entry name" value="SAM_OMT_II"/>
    <property type="match status" value="1"/>
</dbReference>
<sequence length="346" mass="38550">MSADPDLTLDDLTPILFGHAAFQYLNAGCELGLFALLAREPDLTRENVRDGLGLADRAVDVLLLGTTSLRLTTRVEGRYRNAPVIDQLVREGRWENFANVVAFEAHIVYEGQADFVESLRDNTNVGLRRIRGTGRDLYHRFAENPHLERVFYRYMRSWSELANPLLLQKVDFGRVKKVLDVGGGDAVNAIALAGEHPHLEVTVLEIPATGPIARRRIADSGLSDRVSVHECDIFRDPFPTGADCVLFSHQLVIWEPEQNVELLRRAHEALPPGGQTVIFSSISDDDGDGPLMAALDSVYFAALPAEGGMIYAWRQYEEWLREAGFTRIHRLPCAAWTPHGIIAATK</sequence>
<proteinExistence type="predicted"/>
<keyword evidence="3" id="KW-0949">S-adenosyl-L-methionine</keyword>
<dbReference type="InterPro" id="IPR001077">
    <property type="entry name" value="COMT_C"/>
</dbReference>
<protein>
    <submittedName>
        <fullName evidence="5">O-methyltransferase</fullName>
    </submittedName>
</protein>
<evidence type="ECO:0000259" key="4">
    <source>
        <dbReference type="Pfam" id="PF00891"/>
    </source>
</evidence>
<dbReference type="Pfam" id="PF00891">
    <property type="entry name" value="Methyltransf_2"/>
    <property type="match status" value="1"/>
</dbReference>
<dbReference type="OrthoDB" id="582216at2"/>
<dbReference type="FunFam" id="3.40.50.150:FF:000405">
    <property type="entry name" value="Carminomycin 4-O-methyltransferase DnrK"/>
    <property type="match status" value="1"/>
</dbReference>
<dbReference type="InterPro" id="IPR036388">
    <property type="entry name" value="WH-like_DNA-bd_sf"/>
</dbReference>
<dbReference type="EMBL" id="FQVN01000012">
    <property type="protein sequence ID" value="SHG69671.1"/>
    <property type="molecule type" value="Genomic_DNA"/>
</dbReference>
<keyword evidence="1 5" id="KW-0489">Methyltransferase</keyword>
<dbReference type="PANTHER" id="PTHR11746">
    <property type="entry name" value="O-METHYLTRANSFERASE"/>
    <property type="match status" value="1"/>
</dbReference>
<dbReference type="AlphaFoldDB" id="A0A1M5LXD4"/>
<keyword evidence="2 5" id="KW-0808">Transferase</keyword>
<dbReference type="STRING" id="2017.SAMN05444320_11295"/>
<accession>A0A1M5LXD4</accession>
<dbReference type="CDD" id="cd02440">
    <property type="entry name" value="AdoMet_MTases"/>
    <property type="match status" value="1"/>
</dbReference>
<name>A0A1M5LXD4_STRHI</name>
<dbReference type="RefSeq" id="WP_073488921.1">
    <property type="nucleotide sequence ID" value="NZ_FQVN01000012.1"/>
</dbReference>
<keyword evidence="6" id="KW-1185">Reference proteome</keyword>
<dbReference type="Gene3D" id="1.10.10.10">
    <property type="entry name" value="Winged helix-like DNA-binding domain superfamily/Winged helix DNA-binding domain"/>
    <property type="match status" value="1"/>
</dbReference>
<evidence type="ECO:0000256" key="3">
    <source>
        <dbReference type="ARBA" id="ARBA00022691"/>
    </source>
</evidence>
<dbReference type="Proteomes" id="UP000184501">
    <property type="component" value="Unassembled WGS sequence"/>
</dbReference>
<organism evidence="5 6">
    <name type="scientific">Streptoalloteichus hindustanus</name>
    <dbReference type="NCBI Taxonomy" id="2017"/>
    <lineage>
        <taxon>Bacteria</taxon>
        <taxon>Bacillati</taxon>
        <taxon>Actinomycetota</taxon>
        <taxon>Actinomycetes</taxon>
        <taxon>Pseudonocardiales</taxon>
        <taxon>Pseudonocardiaceae</taxon>
        <taxon>Streptoalloteichus</taxon>
    </lineage>
</organism>
<evidence type="ECO:0000256" key="1">
    <source>
        <dbReference type="ARBA" id="ARBA00022603"/>
    </source>
</evidence>
<dbReference type="Gene3D" id="1.20.58.1390">
    <property type="match status" value="1"/>
</dbReference>
<dbReference type="Gene3D" id="3.40.50.150">
    <property type="entry name" value="Vaccinia Virus protein VP39"/>
    <property type="match status" value="1"/>
</dbReference>
<dbReference type="InterPro" id="IPR029063">
    <property type="entry name" value="SAM-dependent_MTases_sf"/>
</dbReference>
<evidence type="ECO:0000313" key="5">
    <source>
        <dbReference type="EMBL" id="SHG69671.1"/>
    </source>
</evidence>
<evidence type="ECO:0000256" key="2">
    <source>
        <dbReference type="ARBA" id="ARBA00022679"/>
    </source>
</evidence>
<reference evidence="5 6" key="1">
    <citation type="submission" date="2016-11" db="EMBL/GenBank/DDBJ databases">
        <authorList>
            <person name="Jaros S."/>
            <person name="Januszkiewicz K."/>
            <person name="Wedrychowicz H."/>
        </authorList>
    </citation>
    <scope>NUCLEOTIDE SEQUENCE [LARGE SCALE GENOMIC DNA]</scope>
    <source>
        <strain evidence="5 6">DSM 44523</strain>
    </source>
</reference>
<dbReference type="InterPro" id="IPR016461">
    <property type="entry name" value="COMT-like"/>
</dbReference>